<keyword evidence="2" id="KW-1185">Reference proteome</keyword>
<dbReference type="RefSeq" id="WP_210352393.1">
    <property type="nucleotide sequence ID" value="NZ_JAEQMU010000001.1"/>
</dbReference>
<dbReference type="Pfam" id="PF16132">
    <property type="entry name" value="DUF4843"/>
    <property type="match status" value="1"/>
</dbReference>
<dbReference type="PROSITE" id="PS51257">
    <property type="entry name" value="PROKAR_LIPOPROTEIN"/>
    <property type="match status" value="1"/>
</dbReference>
<dbReference type="InterPro" id="IPR032299">
    <property type="entry name" value="DUF4843"/>
</dbReference>
<dbReference type="EMBL" id="JBHULD010000018">
    <property type="protein sequence ID" value="MFD2556549.1"/>
    <property type="molecule type" value="Genomic_DNA"/>
</dbReference>
<organism evidence="1 2">
    <name type="scientific">Sphingobacterium tabacisoli</name>
    <dbReference type="NCBI Taxonomy" id="2044855"/>
    <lineage>
        <taxon>Bacteria</taxon>
        <taxon>Pseudomonadati</taxon>
        <taxon>Bacteroidota</taxon>
        <taxon>Sphingobacteriia</taxon>
        <taxon>Sphingobacteriales</taxon>
        <taxon>Sphingobacteriaceae</taxon>
        <taxon>Sphingobacterium</taxon>
    </lineage>
</organism>
<sequence length="250" mass="27975">MNLVYKVITGTLLTVGISVLSSCEKDIDGYVQDARVYFFERSNDLNQTRISNRSFTFLTVPEQQMKDTLYIKVKTMGEVSAVDRYPIAKTVAEGSTATEGIDYEFIPGLVAANQIEGNVAVVLHRTARLKNETVLLNLAIGESADFKGGVTEDGTFTLRWSDRLVQPDTWPFYFGTYSDVKYQFIIDHLGIADYPHQLSPRIEAQPGEYSIADLQDMASRLRIILREENAANEGKPGYPLRDENGALVVF</sequence>
<dbReference type="Proteomes" id="UP001597440">
    <property type="component" value="Unassembled WGS sequence"/>
</dbReference>
<proteinExistence type="predicted"/>
<name>A0ABW5L675_9SPHI</name>
<protein>
    <submittedName>
        <fullName evidence="1">DUF4843 domain-containing protein</fullName>
    </submittedName>
</protein>
<evidence type="ECO:0000313" key="2">
    <source>
        <dbReference type="Proteomes" id="UP001597440"/>
    </source>
</evidence>
<accession>A0ABW5L675</accession>
<reference evidence="2" key="1">
    <citation type="journal article" date="2019" name="Int. J. Syst. Evol. Microbiol.">
        <title>The Global Catalogue of Microorganisms (GCM) 10K type strain sequencing project: providing services to taxonomists for standard genome sequencing and annotation.</title>
        <authorList>
            <consortium name="The Broad Institute Genomics Platform"/>
            <consortium name="The Broad Institute Genome Sequencing Center for Infectious Disease"/>
            <person name="Wu L."/>
            <person name="Ma J."/>
        </authorList>
    </citation>
    <scope>NUCLEOTIDE SEQUENCE [LARGE SCALE GENOMIC DNA]</scope>
    <source>
        <strain evidence="2">KCTC 52298</strain>
    </source>
</reference>
<comment type="caution">
    <text evidence="1">The sequence shown here is derived from an EMBL/GenBank/DDBJ whole genome shotgun (WGS) entry which is preliminary data.</text>
</comment>
<gene>
    <name evidence="1" type="ORF">ACFSQW_19300</name>
</gene>
<evidence type="ECO:0000313" key="1">
    <source>
        <dbReference type="EMBL" id="MFD2556549.1"/>
    </source>
</evidence>